<evidence type="ECO:0000313" key="3">
    <source>
        <dbReference type="EMBL" id="PKY01136.1"/>
    </source>
</evidence>
<comment type="caution">
    <text evidence="3">The sequence shown here is derived from an EMBL/GenBank/DDBJ whole genome shotgun (WGS) entry which is preliminary data.</text>
</comment>
<evidence type="ECO:0000256" key="2">
    <source>
        <dbReference type="SAM" id="MobiDB-lite"/>
    </source>
</evidence>
<accession>A0A2I1CU27</accession>
<dbReference type="OrthoDB" id="74545at2759"/>
<keyword evidence="1" id="KW-0175">Coiled coil</keyword>
<dbReference type="RefSeq" id="XP_024689730.1">
    <property type="nucleotide sequence ID" value="XM_024835447.1"/>
</dbReference>
<feature type="region of interest" description="Disordered" evidence="2">
    <location>
        <begin position="384"/>
        <end position="406"/>
    </location>
</feature>
<feature type="coiled-coil region" evidence="1">
    <location>
        <begin position="13"/>
        <end position="40"/>
    </location>
</feature>
<dbReference type="AlphaFoldDB" id="A0A2I1CU27"/>
<evidence type="ECO:0000256" key="1">
    <source>
        <dbReference type="SAM" id="Coils"/>
    </source>
</evidence>
<dbReference type="PANTHER" id="PTHR37015:SF1">
    <property type="entry name" value="REVERSE TRANSCRIPTASE DOMAIN-CONTAINING PROTEIN"/>
    <property type="match status" value="1"/>
</dbReference>
<proteinExistence type="predicted"/>
<sequence length="892" mass="102853">MAPVDAALSQTLLSLTQSKIRELQKQRDAYETRKAAIIQASKQHSDPRSRVWSLLASMKEFQPQMADDATVSNMASWLQQARYDSTIPEEMLLGFEKALLERLDRRSAKLAMADLYSRLLTEWVHPHSTKAAASESDSSEEDDYEVVDERQKQRLQQLCDQFEATVFEPLDTDQDKIFAFLDGLFPGEEGRAALEDLREQIMEETTSQWKTAEPFNERSLSLCIKGLLSEDLVSEEKRALLKSFLKNRVALNEIADVLNFRYADLDQWDWHAGEEGIPVLPRPQLNGKYRIWMDEDVLQTLFVQYIGSRLCNRVKLVLRNFVEHSKLWKWSARPTMTTRDHLRRTFFLGSQQEIVSPEEKRKNEFVHTYFLCQLPETQEAWSERGMGSYDNDNDDESASGDTKKEGRNVKQKILRKIATETLVHRQLYGEAAVIQTDLKWFATCLSHSTIFAVMRFIGFSEDWIAFFKKYLESPLNMDQSSEGREPKGSRIRRKGVPMAHASEKLMGELVLFFMDLAVNRETGMLLYRLHDDIWLSGHPDKCARAWEVMHEFAEVTKLEFNHHKTGSVYLSESPDKAIASQLPEGPVRFGFLKLESTSGDWVIDQPQVDAHVQQLQTQLNHCDSVISWIRTWNSCIGLFFRSTFGQPAHCFGQPHVDSILATYQKMYDTLFGKTDTPTVTSHLRHMIKTHFPDAPDVPDAFFFMPVELGGLGLRNPFIPMLLVRDSLPQRPAQFVDEFEKQDIDAYDEAAQEFAALSERTINARLQMVNPPQGSSKPPVVRWSEQRNFMFFDEWCRFRDSTSSPLRRCYDNLSQVPSKYTVDWTNKVLAASDSVRGRVNLAGMEEEGRWILELYAESLLNEFGTLDIVDQKFLPMGVLAMIREKRVKWQMVL</sequence>
<keyword evidence="4" id="KW-1185">Reference proteome</keyword>
<dbReference type="EMBL" id="MSFM01000012">
    <property type="protein sequence ID" value="PKY01136.1"/>
    <property type="molecule type" value="Genomic_DNA"/>
</dbReference>
<protein>
    <recommendedName>
        <fullName evidence="5">Reverse transcriptase domain-containing protein</fullName>
    </recommendedName>
</protein>
<name>A0A2I1CU27_ASPC2</name>
<reference evidence="3" key="1">
    <citation type="submission" date="2016-12" db="EMBL/GenBank/DDBJ databases">
        <title>The genomes of Aspergillus section Nigri reveals drivers in fungal speciation.</title>
        <authorList>
            <consortium name="DOE Joint Genome Institute"/>
            <person name="Vesth T.C."/>
            <person name="Nybo J."/>
            <person name="Theobald S."/>
            <person name="Brandl J."/>
            <person name="Frisvad J.C."/>
            <person name="Nielsen K.F."/>
            <person name="Lyhne E.K."/>
            <person name="Kogle M.E."/>
            <person name="Kuo A."/>
            <person name="Riley R."/>
            <person name="Clum A."/>
            <person name="Nolan M."/>
            <person name="Lipzen A."/>
            <person name="Salamov A."/>
            <person name="Henrissat B."/>
            <person name="Wiebenga A."/>
            <person name="De vries R.P."/>
            <person name="Grigoriev I.V."/>
            <person name="Mortensen U.H."/>
            <person name="Andersen M.R."/>
            <person name="Baker S.E."/>
        </authorList>
    </citation>
    <scope>NUCLEOTIDE SEQUENCE</scope>
    <source>
        <strain evidence="3">IBT 28561</strain>
    </source>
</reference>
<evidence type="ECO:0008006" key="5">
    <source>
        <dbReference type="Google" id="ProtNLM"/>
    </source>
</evidence>
<dbReference type="GeneID" id="36542971"/>
<dbReference type="PANTHER" id="PTHR37015">
    <property type="entry name" value="REVERSE TRANSCRIPTASE DOMAIN-CONTAINING PROTEIN"/>
    <property type="match status" value="1"/>
</dbReference>
<dbReference type="VEuPathDB" id="FungiDB:P168DRAFT_274750"/>
<gene>
    <name evidence="3" type="ORF">P168DRAFT_274750</name>
</gene>
<evidence type="ECO:0000313" key="4">
    <source>
        <dbReference type="Proteomes" id="UP000234254"/>
    </source>
</evidence>
<dbReference type="Proteomes" id="UP000234254">
    <property type="component" value="Unassembled WGS sequence"/>
</dbReference>
<organism evidence="3 4">
    <name type="scientific">Aspergillus campestris (strain IBT 28561)</name>
    <dbReference type="NCBI Taxonomy" id="1392248"/>
    <lineage>
        <taxon>Eukaryota</taxon>
        <taxon>Fungi</taxon>
        <taxon>Dikarya</taxon>
        <taxon>Ascomycota</taxon>
        <taxon>Pezizomycotina</taxon>
        <taxon>Eurotiomycetes</taxon>
        <taxon>Eurotiomycetidae</taxon>
        <taxon>Eurotiales</taxon>
        <taxon>Aspergillaceae</taxon>
        <taxon>Aspergillus</taxon>
        <taxon>Aspergillus subgen. Circumdati</taxon>
    </lineage>
</organism>